<evidence type="ECO:0000313" key="4">
    <source>
        <dbReference type="EMBL" id="AIJ33027.1"/>
    </source>
</evidence>
<dbReference type="InterPro" id="IPR018114">
    <property type="entry name" value="TRYPSIN_HIS"/>
</dbReference>
<reference evidence="5 7" key="2">
    <citation type="submission" date="2017-06" db="EMBL/GenBank/DDBJ databases">
        <authorList>
            <consortium name="Pathogen Informatics"/>
        </authorList>
    </citation>
    <scope>NUCLEOTIDE SEQUENCE [LARGE SCALE GENOMIC DNA]</scope>
    <source>
        <strain evidence="5 7">NCTC13015</strain>
    </source>
</reference>
<reference evidence="4 6" key="1">
    <citation type="submission" date="2014-08" db="EMBL/GenBank/DDBJ databases">
        <title>Complete genome sequence of Corynebacterium imitans DSM 44264, isolated from a five-month-old boy with suspected pharyngeal diphtheria.</title>
        <authorList>
            <person name="Mollmann S."/>
            <person name="Albersmeier A."/>
            <person name="Ruckert C."/>
            <person name="Tauch A."/>
        </authorList>
    </citation>
    <scope>NUCLEOTIDE SEQUENCE [LARGE SCALE GENOMIC DNA]</scope>
    <source>
        <strain evidence="4 6">DSM 44264</strain>
    </source>
</reference>
<dbReference type="STRING" id="156978.CIMIT_03100"/>
<dbReference type="EMBL" id="CP009211">
    <property type="protein sequence ID" value="AIJ33027.1"/>
    <property type="molecule type" value="Genomic_DNA"/>
</dbReference>
<dbReference type="PROSITE" id="PS51257">
    <property type="entry name" value="PROKAR_LIPOPROTEIN"/>
    <property type="match status" value="1"/>
</dbReference>
<proteinExistence type="predicted"/>
<dbReference type="SUPFAM" id="SSF50494">
    <property type="entry name" value="Trypsin-like serine proteases"/>
    <property type="match status" value="1"/>
</dbReference>
<organism evidence="4 6">
    <name type="scientific">Corynebacterium imitans</name>
    <dbReference type="NCBI Taxonomy" id="156978"/>
    <lineage>
        <taxon>Bacteria</taxon>
        <taxon>Bacillati</taxon>
        <taxon>Actinomycetota</taxon>
        <taxon>Actinomycetes</taxon>
        <taxon>Mycobacteriales</taxon>
        <taxon>Corynebacteriaceae</taxon>
        <taxon>Corynebacterium</taxon>
    </lineage>
</organism>
<evidence type="ECO:0000256" key="2">
    <source>
        <dbReference type="SAM" id="SignalP"/>
    </source>
</evidence>
<feature type="signal peptide" evidence="2">
    <location>
        <begin position="1"/>
        <end position="20"/>
    </location>
</feature>
<feature type="chain" id="PRO_5038207091" evidence="2">
    <location>
        <begin position="21"/>
        <end position="274"/>
    </location>
</feature>
<dbReference type="GO" id="GO:0006508">
    <property type="term" value="P:proteolysis"/>
    <property type="evidence" value="ECO:0007669"/>
    <property type="project" value="InterPro"/>
</dbReference>
<dbReference type="InterPro" id="IPR009003">
    <property type="entry name" value="Peptidase_S1_PA"/>
</dbReference>
<dbReference type="Proteomes" id="UP000028780">
    <property type="component" value="Chromosome"/>
</dbReference>
<dbReference type="Proteomes" id="UP000215374">
    <property type="component" value="Chromosome 1"/>
</dbReference>
<keyword evidence="6" id="KW-1185">Reference proteome</keyword>
<evidence type="ECO:0000313" key="7">
    <source>
        <dbReference type="Proteomes" id="UP000215374"/>
    </source>
</evidence>
<feature type="region of interest" description="Disordered" evidence="1">
    <location>
        <begin position="58"/>
        <end position="84"/>
    </location>
</feature>
<keyword evidence="2" id="KW-0732">Signal</keyword>
<dbReference type="HOGENOM" id="CLU_083259_0_0_11"/>
<feature type="domain" description="Peptidase S1" evidence="3">
    <location>
        <begin position="109"/>
        <end position="233"/>
    </location>
</feature>
<dbReference type="InterPro" id="IPR043504">
    <property type="entry name" value="Peptidase_S1_PA_chymotrypsin"/>
</dbReference>
<dbReference type="Gene3D" id="2.40.10.10">
    <property type="entry name" value="Trypsin-like serine proteases"/>
    <property type="match status" value="2"/>
</dbReference>
<evidence type="ECO:0000256" key="1">
    <source>
        <dbReference type="SAM" id="MobiDB-lite"/>
    </source>
</evidence>
<sequence length="274" mass="28783">MFRRRLVAFAAAALATVACAATPAQAQVDPNYNFRTDMPSKVLAGKPFADRVLHRVPGSLHDAPRTPQAAKDAQQRGKSLYGPSTPIYVGKGPTEVMCTVTVAGYGEHGNKYALTAGHCGKEGDPVTSADSWQLGPSGTIVKVNRELDYALIELGSNTEVTRSYDGVTINHLGSKPLPRGQNVCKKGVASGTTCGMTLSDWDTMNVNHVCAMQGDSGAPLFTGDRLVGLINGGMFPAPFDVQCASPLQGPIHAPTGSARMDAVLSDLGNGFRLP</sequence>
<name>A0A076NQ91_9CORY</name>
<evidence type="ECO:0000313" key="6">
    <source>
        <dbReference type="Proteomes" id="UP000028780"/>
    </source>
</evidence>
<dbReference type="OrthoDB" id="4536940at2"/>
<evidence type="ECO:0000259" key="3">
    <source>
        <dbReference type="Pfam" id="PF00089"/>
    </source>
</evidence>
<dbReference type="PROSITE" id="PS00134">
    <property type="entry name" value="TRYPSIN_HIS"/>
    <property type="match status" value="1"/>
</dbReference>
<dbReference type="GO" id="GO:0004252">
    <property type="term" value="F:serine-type endopeptidase activity"/>
    <property type="evidence" value="ECO:0007669"/>
    <property type="project" value="InterPro"/>
</dbReference>
<protein>
    <submittedName>
        <fullName evidence="5">Putative secreted protein</fullName>
    </submittedName>
    <submittedName>
        <fullName evidence="4">Trypsin</fullName>
    </submittedName>
</protein>
<dbReference type="RefSeq" id="WP_038588936.1">
    <property type="nucleotide sequence ID" value="NZ_CP009211.1"/>
</dbReference>
<gene>
    <name evidence="4" type="ORF">CIMIT_03100</name>
    <name evidence="5" type="ORF">SAMEA4535761_00686</name>
</gene>
<dbReference type="AlphaFoldDB" id="A0A076NQ91"/>
<dbReference type="CDD" id="cd21112">
    <property type="entry name" value="alphaLP-like"/>
    <property type="match status" value="1"/>
</dbReference>
<dbReference type="EMBL" id="LT906467">
    <property type="protein sequence ID" value="SNV61396.1"/>
    <property type="molecule type" value="Genomic_DNA"/>
</dbReference>
<dbReference type="KEGG" id="cii:CIMIT_03100"/>
<evidence type="ECO:0000313" key="5">
    <source>
        <dbReference type="EMBL" id="SNV61396.1"/>
    </source>
</evidence>
<dbReference type="InterPro" id="IPR001254">
    <property type="entry name" value="Trypsin_dom"/>
</dbReference>
<accession>A0A076NQ91</accession>
<dbReference type="eggNOG" id="COG5640">
    <property type="taxonomic scope" value="Bacteria"/>
</dbReference>
<dbReference type="Pfam" id="PF00089">
    <property type="entry name" value="Trypsin"/>
    <property type="match status" value="1"/>
</dbReference>